<protein>
    <submittedName>
        <fullName evidence="1">Uncharacterized protein</fullName>
    </submittedName>
</protein>
<dbReference type="EMBL" id="FN545156">
    <property type="protein sequence ID" value="CBA71654.1"/>
    <property type="molecule type" value="Genomic_DNA"/>
</dbReference>
<dbReference type="AlphaFoldDB" id="D2TWC3"/>
<sequence length="52" mass="6228">MFFNMFSQPILELLDLIVTIFWYFTASMPESYRHLMKEPTKKICLDEALIVI</sequence>
<reference evidence="1" key="1">
    <citation type="journal article" date="2010" name="Insect Mol. Biol.">
        <title>The draft genome sequence of Arsenophonus nasoniae, son-killer bacterium of Nasonia vitripennis, reveals genes associated with virulence and symbiosis.</title>
        <authorList>
            <person name="Wilkes T."/>
            <person name="Darby A.C."/>
            <person name="Choi J."/>
            <person name="Colborne J.K."/>
            <person name="Werren J.H."/>
            <person name="Hurst G.D.D."/>
        </authorList>
    </citation>
    <scope>NUCLEOTIDE SEQUENCE</scope>
</reference>
<gene>
    <name evidence="1" type="ORF">ARN_03450</name>
</gene>
<organism evidence="1">
    <name type="scientific">Arsenophonus nasoniae</name>
    <name type="common">son-killer infecting Nasonia vitripennis</name>
    <dbReference type="NCBI Taxonomy" id="638"/>
    <lineage>
        <taxon>Bacteria</taxon>
        <taxon>Pseudomonadati</taxon>
        <taxon>Pseudomonadota</taxon>
        <taxon>Gammaproteobacteria</taxon>
        <taxon>Enterobacterales</taxon>
        <taxon>Morganellaceae</taxon>
        <taxon>Arsenophonus</taxon>
    </lineage>
</organism>
<accession>D2TWC3</accession>
<evidence type="ECO:0000313" key="1">
    <source>
        <dbReference type="EMBL" id="CBA71654.1"/>
    </source>
</evidence>
<proteinExistence type="predicted"/>
<name>D2TWC3_9GAMM</name>